<comment type="caution">
    <text evidence="17">The sequence shown here is derived from an EMBL/GenBank/DDBJ whole genome shotgun (WGS) entry which is preliminary data.</text>
</comment>
<evidence type="ECO:0000256" key="14">
    <source>
        <dbReference type="ARBA" id="ARBA00031463"/>
    </source>
</evidence>
<sequence>MKKLLIVAALLFTTGCVSQEEQSEERIVTTSVAIAEILDELGVDTVVGVPTSETYTLPERYDGVDEVGMPMNPDMEIISTLNPTLILSPNSLEGDLKERYSNSKIDAAFMNLKSVTGMYKSIEELGALIGKEEEAQVLVDDFKTYMEDYQEKNGDREGPRVLILMGLPGSYVVATENSYVGSLVELAGGKNVYTGESEEDFINVNVEDMLEKSPDIILRTSHAQPEDVQVMFEEEFSTNEIWQHFDAVTNNKVYDLDNEYFGMSANFNYQKALEVLDELFYGSK</sequence>
<keyword evidence="4" id="KW-0813">Transport</keyword>
<evidence type="ECO:0000256" key="1">
    <source>
        <dbReference type="ARBA" id="ARBA00001970"/>
    </source>
</evidence>
<evidence type="ECO:0000256" key="6">
    <source>
        <dbReference type="ARBA" id="ARBA00022617"/>
    </source>
</evidence>
<feature type="signal peptide" evidence="15">
    <location>
        <begin position="1"/>
        <end position="19"/>
    </location>
</feature>
<evidence type="ECO:0000256" key="13">
    <source>
        <dbReference type="ARBA" id="ARBA00031148"/>
    </source>
</evidence>
<evidence type="ECO:0000256" key="11">
    <source>
        <dbReference type="ARBA" id="ARBA00023139"/>
    </source>
</evidence>
<keyword evidence="10" id="KW-0472">Membrane</keyword>
<keyword evidence="12" id="KW-0449">Lipoprotein</keyword>
<dbReference type="InterPro" id="IPR050902">
    <property type="entry name" value="ABC_Transporter_SBP"/>
</dbReference>
<dbReference type="EMBL" id="JAUSUR010000006">
    <property type="protein sequence ID" value="MDQ0362247.1"/>
    <property type="molecule type" value="Genomic_DNA"/>
</dbReference>
<gene>
    <name evidence="17" type="ORF">J2S15_003001</name>
</gene>
<feature type="chain" id="PRO_5045645431" description="High-affinity heme uptake system protein IsdE" evidence="15">
    <location>
        <begin position="20"/>
        <end position="284"/>
    </location>
</feature>
<dbReference type="Gene3D" id="3.40.50.1980">
    <property type="entry name" value="Nitrogenase molybdenum iron protein domain"/>
    <property type="match status" value="2"/>
</dbReference>
<evidence type="ECO:0000256" key="7">
    <source>
        <dbReference type="ARBA" id="ARBA00022723"/>
    </source>
</evidence>
<keyword evidence="8 15" id="KW-0732">Signal</keyword>
<dbReference type="PROSITE" id="PS50983">
    <property type="entry name" value="FE_B12_PBP"/>
    <property type="match status" value="1"/>
</dbReference>
<proteinExistence type="inferred from homology"/>
<evidence type="ECO:0000313" key="17">
    <source>
        <dbReference type="EMBL" id="MDQ0362247.1"/>
    </source>
</evidence>
<evidence type="ECO:0000256" key="8">
    <source>
        <dbReference type="ARBA" id="ARBA00022729"/>
    </source>
</evidence>
<evidence type="ECO:0000256" key="3">
    <source>
        <dbReference type="ARBA" id="ARBA00015862"/>
    </source>
</evidence>
<evidence type="ECO:0000256" key="2">
    <source>
        <dbReference type="ARBA" id="ARBA00008814"/>
    </source>
</evidence>
<evidence type="ECO:0000256" key="10">
    <source>
        <dbReference type="ARBA" id="ARBA00023136"/>
    </source>
</evidence>
<accession>A0ABU0E5S1</accession>
<keyword evidence="18" id="KW-1185">Reference proteome</keyword>
<reference evidence="17 18" key="1">
    <citation type="submission" date="2023-07" db="EMBL/GenBank/DDBJ databases">
        <title>Genomic Encyclopedia of Type Strains, Phase IV (KMG-IV): sequencing the most valuable type-strain genomes for metagenomic binning, comparative biology and taxonomic classification.</title>
        <authorList>
            <person name="Goeker M."/>
        </authorList>
    </citation>
    <scope>NUCLEOTIDE SEQUENCE [LARGE SCALE GENOMIC DNA]</scope>
    <source>
        <strain evidence="17 18">DSM 16784</strain>
    </source>
</reference>
<evidence type="ECO:0000256" key="15">
    <source>
        <dbReference type="SAM" id="SignalP"/>
    </source>
</evidence>
<evidence type="ECO:0000313" key="18">
    <source>
        <dbReference type="Proteomes" id="UP001230220"/>
    </source>
</evidence>
<dbReference type="NCBIfam" id="TIGR03659">
    <property type="entry name" value="IsdE"/>
    <property type="match status" value="1"/>
</dbReference>
<dbReference type="PANTHER" id="PTHR30535:SF36">
    <property type="entry name" value="HIGH-AFFINITY HEME UPTAKE SYSTEM PROTEIN ISDE"/>
    <property type="match status" value="1"/>
</dbReference>
<name>A0ABU0E5S1_9FIRM</name>
<protein>
    <recommendedName>
        <fullName evidence="3">High-affinity heme uptake system protein IsdE</fullName>
    </recommendedName>
    <alternativeName>
        <fullName evidence="14">Iron-regulated surface determinant protein E</fullName>
    </alternativeName>
    <alternativeName>
        <fullName evidence="13">Staphylococcal iron-regulated protein F</fullName>
    </alternativeName>
</protein>
<feature type="domain" description="Fe/B12 periplasmic-binding" evidence="16">
    <location>
        <begin position="26"/>
        <end position="284"/>
    </location>
</feature>
<evidence type="ECO:0000256" key="12">
    <source>
        <dbReference type="ARBA" id="ARBA00023288"/>
    </source>
</evidence>
<organism evidence="17 18">
    <name type="scientific">Breznakia pachnodae</name>
    <dbReference type="NCBI Taxonomy" id="265178"/>
    <lineage>
        <taxon>Bacteria</taxon>
        <taxon>Bacillati</taxon>
        <taxon>Bacillota</taxon>
        <taxon>Erysipelotrichia</taxon>
        <taxon>Erysipelotrichales</taxon>
        <taxon>Erysipelotrichaceae</taxon>
        <taxon>Breznakia</taxon>
    </lineage>
</organism>
<keyword evidence="5" id="KW-1003">Cell membrane</keyword>
<dbReference type="Pfam" id="PF01497">
    <property type="entry name" value="Peripla_BP_2"/>
    <property type="match status" value="1"/>
</dbReference>
<evidence type="ECO:0000256" key="4">
    <source>
        <dbReference type="ARBA" id="ARBA00022448"/>
    </source>
</evidence>
<comment type="cofactor">
    <cofactor evidence="1">
        <name>heme b</name>
        <dbReference type="ChEBI" id="CHEBI:60344"/>
    </cofactor>
</comment>
<dbReference type="InterPro" id="IPR002491">
    <property type="entry name" value="ABC_transptr_periplasmic_BD"/>
</dbReference>
<keyword evidence="9" id="KW-0408">Iron</keyword>
<dbReference type="SUPFAM" id="SSF53807">
    <property type="entry name" value="Helical backbone' metal receptor"/>
    <property type="match status" value="1"/>
</dbReference>
<dbReference type="RefSeq" id="WP_307409687.1">
    <property type="nucleotide sequence ID" value="NZ_JAUSUR010000006.1"/>
</dbReference>
<dbReference type="InterPro" id="IPR019957">
    <property type="entry name" value="ABC_transptr_haem-bd_IsdE"/>
</dbReference>
<dbReference type="Proteomes" id="UP001230220">
    <property type="component" value="Unassembled WGS sequence"/>
</dbReference>
<evidence type="ECO:0000259" key="16">
    <source>
        <dbReference type="PROSITE" id="PS50983"/>
    </source>
</evidence>
<dbReference type="PANTHER" id="PTHR30535">
    <property type="entry name" value="VITAMIN B12-BINDING PROTEIN"/>
    <property type="match status" value="1"/>
</dbReference>
<evidence type="ECO:0000256" key="9">
    <source>
        <dbReference type="ARBA" id="ARBA00023004"/>
    </source>
</evidence>
<dbReference type="PROSITE" id="PS51257">
    <property type="entry name" value="PROKAR_LIPOPROTEIN"/>
    <property type="match status" value="1"/>
</dbReference>
<keyword evidence="6" id="KW-0349">Heme</keyword>
<keyword evidence="7" id="KW-0479">Metal-binding</keyword>
<keyword evidence="11" id="KW-0564">Palmitate</keyword>
<evidence type="ECO:0000256" key="5">
    <source>
        <dbReference type="ARBA" id="ARBA00022475"/>
    </source>
</evidence>
<comment type="similarity">
    <text evidence="2">Belongs to the bacterial solute-binding protein 8 family.</text>
</comment>